<name>A0A918IIV5_9ACTN</name>
<evidence type="ECO:0000256" key="2">
    <source>
        <dbReference type="SAM" id="SignalP"/>
    </source>
</evidence>
<proteinExistence type="predicted"/>
<accession>A0A918IIV5</accession>
<evidence type="ECO:0000256" key="1">
    <source>
        <dbReference type="SAM" id="MobiDB-lite"/>
    </source>
</evidence>
<feature type="chain" id="PRO_5037826394" description="Secreted protein" evidence="2">
    <location>
        <begin position="23"/>
        <end position="504"/>
    </location>
</feature>
<dbReference type="Pfam" id="PF18986">
    <property type="entry name" value="DUF5719"/>
    <property type="match status" value="1"/>
</dbReference>
<comment type="caution">
    <text evidence="3">The sequence shown here is derived from an EMBL/GenBank/DDBJ whole genome shotgun (WGS) entry which is preliminary data.</text>
</comment>
<evidence type="ECO:0008006" key="5">
    <source>
        <dbReference type="Google" id="ProtNLM"/>
    </source>
</evidence>
<protein>
    <recommendedName>
        <fullName evidence="5">Secreted protein</fullName>
    </recommendedName>
</protein>
<evidence type="ECO:0000313" key="4">
    <source>
        <dbReference type="Proteomes" id="UP000618795"/>
    </source>
</evidence>
<dbReference type="RefSeq" id="WP_191877946.1">
    <property type="nucleotide sequence ID" value="NZ_BMTD01000026.1"/>
</dbReference>
<feature type="region of interest" description="Disordered" evidence="1">
    <location>
        <begin position="68"/>
        <end position="135"/>
    </location>
</feature>
<sequence length="504" mass="50431">MNRTTLSLIAGTTALAAVTAFAAFDGPSASGAAAKPAANLPVQRTSLLCPAPSISDIADTAYTSFTPVTQGAESGGKAQLQAADEQSTDDTGAKDPKGSKGAKKTADEPVLTPKAPGTPATGDTSGADTPALIGTADGRFAPGWTVQETTEVAAGTGRGLQGVNCTAADTDFWFPGAGTAAGRTDYVHLTNPDDSAAVVDIELYGKDGAIKSPLGENLTVPPHASKPILLSTLTDERQADLTVHVSVRSGRVGASVQALDDKAGGDWLAAASDPAGSLVLPGIPKDATDVRLIAFTPGGDDADLKVRLASPDGLITPAGNETLHVKSGMTTTADLGEVTRGEAGSLVLTPTDQSVPVVAALRVVRGKGDRQETAFIPATAPVGSRATSADNSAKGTTLALAAPTAAATVKVTASAGSEGGTATSKTYTIKAGTTQNVTVPAPAGLKGTYALTVEPLSGGPVYASRTLTATEEGVPGFTIQTLPNDRGMVAVPTATEDLSVLQKP</sequence>
<reference evidence="3" key="1">
    <citation type="journal article" date="2014" name="Int. J. Syst. Evol. Microbiol.">
        <title>Complete genome sequence of Corynebacterium casei LMG S-19264T (=DSM 44701T), isolated from a smear-ripened cheese.</title>
        <authorList>
            <consortium name="US DOE Joint Genome Institute (JGI-PGF)"/>
            <person name="Walter F."/>
            <person name="Albersmeier A."/>
            <person name="Kalinowski J."/>
            <person name="Ruckert C."/>
        </authorList>
    </citation>
    <scope>NUCLEOTIDE SEQUENCE</scope>
    <source>
        <strain evidence="3">JCM 4369</strain>
    </source>
</reference>
<evidence type="ECO:0000313" key="3">
    <source>
        <dbReference type="EMBL" id="GGV23822.1"/>
    </source>
</evidence>
<keyword evidence="2" id="KW-0732">Signal</keyword>
<keyword evidence="4" id="KW-1185">Reference proteome</keyword>
<organism evidence="3 4">
    <name type="scientific">Streptomyces filipinensis</name>
    <dbReference type="NCBI Taxonomy" id="66887"/>
    <lineage>
        <taxon>Bacteria</taxon>
        <taxon>Bacillati</taxon>
        <taxon>Actinomycetota</taxon>
        <taxon>Actinomycetes</taxon>
        <taxon>Kitasatosporales</taxon>
        <taxon>Streptomycetaceae</taxon>
        <taxon>Streptomyces</taxon>
    </lineage>
</organism>
<gene>
    <name evidence="3" type="ORF">GCM10010260_75170</name>
</gene>
<dbReference type="AlphaFoldDB" id="A0A918IIV5"/>
<dbReference type="EMBL" id="BMTD01000026">
    <property type="protein sequence ID" value="GGV23822.1"/>
    <property type="molecule type" value="Genomic_DNA"/>
</dbReference>
<dbReference type="InterPro" id="IPR043777">
    <property type="entry name" value="DUF5719"/>
</dbReference>
<feature type="signal peptide" evidence="2">
    <location>
        <begin position="1"/>
        <end position="22"/>
    </location>
</feature>
<dbReference type="Proteomes" id="UP000618795">
    <property type="component" value="Unassembled WGS sequence"/>
</dbReference>
<reference evidence="3" key="2">
    <citation type="submission" date="2020-09" db="EMBL/GenBank/DDBJ databases">
        <authorList>
            <person name="Sun Q."/>
            <person name="Ohkuma M."/>
        </authorList>
    </citation>
    <scope>NUCLEOTIDE SEQUENCE</scope>
    <source>
        <strain evidence="3">JCM 4369</strain>
    </source>
</reference>